<dbReference type="HOGENOM" id="CLU_3300784_0_0_9"/>
<feature type="non-terminal residue" evidence="1">
    <location>
        <position position="1"/>
    </location>
</feature>
<gene>
    <name evidence="1" type="ORF">RUMOBE_04161</name>
</gene>
<dbReference type="EMBL" id="AAVO02000041">
    <property type="protein sequence ID" value="EDM85262.1"/>
    <property type="molecule type" value="Genomic_DNA"/>
</dbReference>
<dbReference type="AlphaFoldDB" id="A5ZYP3"/>
<comment type="caution">
    <text evidence="1">The sequence shown here is derived from an EMBL/GenBank/DDBJ whole genome shotgun (WGS) entry which is preliminary data.</text>
</comment>
<reference evidence="1 2" key="1">
    <citation type="submission" date="2007-03" db="EMBL/GenBank/DDBJ databases">
        <authorList>
            <person name="Fulton L."/>
            <person name="Clifton S."/>
            <person name="Fulton B."/>
            <person name="Xu J."/>
            <person name="Minx P."/>
            <person name="Pepin K.H."/>
            <person name="Johnson M."/>
            <person name="Thiruvilangam P."/>
            <person name="Bhonagiri V."/>
            <person name="Nash W.E."/>
            <person name="Mardis E.R."/>
            <person name="Wilson R.K."/>
        </authorList>
    </citation>
    <scope>NUCLEOTIDE SEQUENCE [LARGE SCALE GENOMIC DNA]</scope>
    <source>
        <strain evidence="1 2">ATCC 29174</strain>
    </source>
</reference>
<protein>
    <submittedName>
        <fullName evidence="1">Uncharacterized protein</fullName>
    </submittedName>
</protein>
<evidence type="ECO:0000313" key="1">
    <source>
        <dbReference type="EMBL" id="EDM85262.1"/>
    </source>
</evidence>
<reference evidence="1 2" key="2">
    <citation type="submission" date="2007-04" db="EMBL/GenBank/DDBJ databases">
        <title>Draft genome sequence of Ruminococcus obeum (ATCC 29174).</title>
        <authorList>
            <person name="Sudarsanam P."/>
            <person name="Ley R."/>
            <person name="Guruge J."/>
            <person name="Turnbaugh P.J."/>
            <person name="Mahowald M."/>
            <person name="Liep D."/>
            <person name="Gordon J."/>
        </authorList>
    </citation>
    <scope>NUCLEOTIDE SEQUENCE [LARGE SCALE GENOMIC DNA]</scope>
    <source>
        <strain evidence="1 2">ATCC 29174</strain>
    </source>
</reference>
<accession>A5ZYP3</accession>
<evidence type="ECO:0000313" key="2">
    <source>
        <dbReference type="Proteomes" id="UP000006002"/>
    </source>
</evidence>
<organism evidence="1 2">
    <name type="scientific">Blautia obeum ATCC 29174</name>
    <dbReference type="NCBI Taxonomy" id="411459"/>
    <lineage>
        <taxon>Bacteria</taxon>
        <taxon>Bacillati</taxon>
        <taxon>Bacillota</taxon>
        <taxon>Clostridia</taxon>
        <taxon>Lachnospirales</taxon>
        <taxon>Lachnospiraceae</taxon>
        <taxon>Blautia</taxon>
    </lineage>
</organism>
<dbReference type="Proteomes" id="UP000006002">
    <property type="component" value="Unassembled WGS sequence"/>
</dbReference>
<name>A5ZYP3_9FIRM</name>
<sequence>KNVFSPMKSTPYEEFYITAQTEDGAVAKDMYNCSFRFLE</sequence>
<proteinExistence type="predicted"/>